<dbReference type="PROSITE" id="PS00723">
    <property type="entry name" value="POLYPRENYL_SYNTHASE_1"/>
    <property type="match status" value="1"/>
</dbReference>
<reference evidence="9" key="1">
    <citation type="journal article" date="2019" name="Int. J. Syst. Evol. Microbiol.">
        <title>The Global Catalogue of Microorganisms (GCM) 10K type strain sequencing project: providing services to taxonomists for standard genome sequencing and annotation.</title>
        <authorList>
            <consortium name="The Broad Institute Genomics Platform"/>
            <consortium name="The Broad Institute Genome Sequencing Center for Infectious Disease"/>
            <person name="Wu L."/>
            <person name="Ma J."/>
        </authorList>
    </citation>
    <scope>NUCLEOTIDE SEQUENCE [LARGE SCALE GENOMIC DNA]</scope>
    <source>
        <strain evidence="9">CECT 7184</strain>
    </source>
</reference>
<evidence type="ECO:0000256" key="4">
    <source>
        <dbReference type="ARBA" id="ARBA00022723"/>
    </source>
</evidence>
<comment type="caution">
    <text evidence="8">The sequence shown here is derived from an EMBL/GenBank/DDBJ whole genome shotgun (WGS) entry which is preliminary data.</text>
</comment>
<dbReference type="Proteomes" id="UP001596142">
    <property type="component" value="Unassembled WGS sequence"/>
</dbReference>
<dbReference type="Gene3D" id="1.10.600.10">
    <property type="entry name" value="Farnesyl Diphosphate Synthase"/>
    <property type="match status" value="1"/>
</dbReference>
<dbReference type="InterPro" id="IPR033749">
    <property type="entry name" value="Polyprenyl_synt_CS"/>
</dbReference>
<protein>
    <submittedName>
        <fullName evidence="8">Polyprenyl synthetase family protein</fullName>
        <ecNumber evidence="8">2.5.1.-</ecNumber>
    </submittedName>
</protein>
<keyword evidence="3 7" id="KW-0808">Transferase</keyword>
<keyword evidence="9" id="KW-1185">Reference proteome</keyword>
<sequence>MTEESLQAFIQKYKDIIDKRLPELIDSLETPPNLKESMIYSLNAGGKRIRPLLMLAVLKAYDSLFDDAYDIACAAEMVHTYSLIHDDLPAMDDDDVRRGKPTNHKVFGEAIAILAGDALFTRSIEIMASETNSLSPEVKIRLISEFVKASGPEGMVGGQAADLNGEGKSLSLEELEYIHHHKTGDLLTYSIVAGAIMANAPEQDIEKLRSFAKALGLVFQIKDDILDVEGDASLIGKPVGSDDDKDKSTYPSLLTLEGAKKKLAYHAQEAKETLSKVSGNMALLNELTDYIVERDH</sequence>
<dbReference type="GO" id="GO:0016740">
    <property type="term" value="F:transferase activity"/>
    <property type="evidence" value="ECO:0007669"/>
    <property type="project" value="UniProtKB-KW"/>
</dbReference>
<proteinExistence type="inferred from homology"/>
<accession>A0ABW0YPD9</accession>
<dbReference type="EMBL" id="JBHSOZ010000005">
    <property type="protein sequence ID" value="MFC5713312.1"/>
    <property type="molecule type" value="Genomic_DNA"/>
</dbReference>
<dbReference type="SFLD" id="SFLDS00005">
    <property type="entry name" value="Isoprenoid_Synthase_Type_I"/>
    <property type="match status" value="1"/>
</dbReference>
<dbReference type="EC" id="2.5.1.-" evidence="8"/>
<evidence type="ECO:0000256" key="2">
    <source>
        <dbReference type="ARBA" id="ARBA00006706"/>
    </source>
</evidence>
<evidence type="ECO:0000256" key="5">
    <source>
        <dbReference type="ARBA" id="ARBA00022842"/>
    </source>
</evidence>
<comment type="cofactor">
    <cofactor evidence="1">
        <name>Mg(2+)</name>
        <dbReference type="ChEBI" id="CHEBI:18420"/>
    </cofactor>
</comment>
<evidence type="ECO:0000313" key="8">
    <source>
        <dbReference type="EMBL" id="MFC5713312.1"/>
    </source>
</evidence>
<dbReference type="CDD" id="cd00685">
    <property type="entry name" value="Trans_IPPS_HT"/>
    <property type="match status" value="1"/>
</dbReference>
<dbReference type="InterPro" id="IPR000092">
    <property type="entry name" value="Polyprenyl_synt"/>
</dbReference>
<dbReference type="SUPFAM" id="SSF48576">
    <property type="entry name" value="Terpenoid synthases"/>
    <property type="match status" value="1"/>
</dbReference>
<evidence type="ECO:0000256" key="6">
    <source>
        <dbReference type="ARBA" id="ARBA00023229"/>
    </source>
</evidence>
<evidence type="ECO:0000256" key="1">
    <source>
        <dbReference type="ARBA" id="ARBA00001946"/>
    </source>
</evidence>
<dbReference type="RefSeq" id="WP_385941002.1">
    <property type="nucleotide sequence ID" value="NZ_JBHSOZ010000005.1"/>
</dbReference>
<dbReference type="InterPro" id="IPR053378">
    <property type="entry name" value="Prenyl_diphosphate_synthase"/>
</dbReference>
<evidence type="ECO:0000256" key="3">
    <source>
        <dbReference type="ARBA" id="ARBA00022679"/>
    </source>
</evidence>
<evidence type="ECO:0000313" key="9">
    <source>
        <dbReference type="Proteomes" id="UP001596142"/>
    </source>
</evidence>
<dbReference type="PROSITE" id="PS00444">
    <property type="entry name" value="POLYPRENYL_SYNTHASE_2"/>
    <property type="match status" value="1"/>
</dbReference>
<gene>
    <name evidence="8" type="ORF">ACFPU1_10990</name>
</gene>
<dbReference type="InterPro" id="IPR008949">
    <property type="entry name" value="Isoprenoid_synthase_dom_sf"/>
</dbReference>
<dbReference type="PANTHER" id="PTHR43281">
    <property type="entry name" value="FARNESYL DIPHOSPHATE SYNTHASE"/>
    <property type="match status" value="1"/>
</dbReference>
<keyword evidence="5" id="KW-0460">Magnesium</keyword>
<organism evidence="8 9">
    <name type="scientific">Thalassorhabdus alkalitolerans</name>
    <dbReference type="NCBI Taxonomy" id="2282697"/>
    <lineage>
        <taxon>Bacteria</taxon>
        <taxon>Bacillati</taxon>
        <taxon>Bacillota</taxon>
        <taxon>Bacilli</taxon>
        <taxon>Bacillales</taxon>
        <taxon>Bacillaceae</taxon>
        <taxon>Thalassorhabdus</taxon>
    </lineage>
</organism>
<dbReference type="SFLD" id="SFLDG01017">
    <property type="entry name" value="Polyprenyl_Transferase_Like"/>
    <property type="match status" value="1"/>
</dbReference>
<dbReference type="PANTHER" id="PTHR43281:SF1">
    <property type="entry name" value="FARNESYL DIPHOSPHATE SYNTHASE"/>
    <property type="match status" value="1"/>
</dbReference>
<evidence type="ECO:0000256" key="7">
    <source>
        <dbReference type="RuleBase" id="RU004466"/>
    </source>
</evidence>
<keyword evidence="6" id="KW-0414">Isoprene biosynthesis</keyword>
<keyword evidence="4" id="KW-0479">Metal-binding</keyword>
<name>A0ABW0YPD9_9BACI</name>
<comment type="similarity">
    <text evidence="2 7">Belongs to the FPP/GGPP synthase family.</text>
</comment>
<dbReference type="Pfam" id="PF00348">
    <property type="entry name" value="polyprenyl_synt"/>
    <property type="match status" value="1"/>
</dbReference>
<dbReference type="NCBIfam" id="NF045485">
    <property type="entry name" value="FPPsyn"/>
    <property type="match status" value="1"/>
</dbReference>